<gene>
    <name evidence="1" type="ORF">RND81_05G061000</name>
</gene>
<evidence type="ECO:0000313" key="2">
    <source>
        <dbReference type="Proteomes" id="UP001443914"/>
    </source>
</evidence>
<name>A0AAW1KVX7_SAPOF</name>
<dbReference type="Proteomes" id="UP001443914">
    <property type="component" value="Unassembled WGS sequence"/>
</dbReference>
<comment type="caution">
    <text evidence="1">The sequence shown here is derived from an EMBL/GenBank/DDBJ whole genome shotgun (WGS) entry which is preliminary data.</text>
</comment>
<reference evidence="1" key="1">
    <citation type="submission" date="2024-03" db="EMBL/GenBank/DDBJ databases">
        <title>WGS assembly of Saponaria officinalis var. Norfolk2.</title>
        <authorList>
            <person name="Jenkins J."/>
            <person name="Shu S."/>
            <person name="Grimwood J."/>
            <person name="Barry K."/>
            <person name="Goodstein D."/>
            <person name="Schmutz J."/>
            <person name="Leebens-Mack J."/>
            <person name="Osbourn A."/>
        </authorList>
    </citation>
    <scope>NUCLEOTIDE SEQUENCE [LARGE SCALE GENOMIC DNA]</scope>
    <source>
        <strain evidence="1">JIC</strain>
    </source>
</reference>
<dbReference type="EMBL" id="JBDFQZ010000005">
    <property type="protein sequence ID" value="KAK9724284.1"/>
    <property type="molecule type" value="Genomic_DNA"/>
</dbReference>
<dbReference type="AlphaFoldDB" id="A0AAW1KVX7"/>
<evidence type="ECO:0000313" key="1">
    <source>
        <dbReference type="EMBL" id="KAK9724284.1"/>
    </source>
</evidence>
<sequence>MTRSPVLLQDFFPNKVFHSALPVTNSVISISDSLLNSRIPVMSSLMNSAGNDLVTAENDTVIGADPIIPVIPVIEVEAEESAQPRPRWSEVVRGNSQEGMSLSFFEDCAKSEEVDIDMADFEEKLNFWKFTLMGNVIGARPTLKQMKDFVDKSWAHIASPVVQYYKKG</sequence>
<protein>
    <submittedName>
        <fullName evidence="1">Uncharacterized protein</fullName>
    </submittedName>
</protein>
<proteinExistence type="predicted"/>
<organism evidence="1 2">
    <name type="scientific">Saponaria officinalis</name>
    <name type="common">Common soapwort</name>
    <name type="synonym">Lychnis saponaria</name>
    <dbReference type="NCBI Taxonomy" id="3572"/>
    <lineage>
        <taxon>Eukaryota</taxon>
        <taxon>Viridiplantae</taxon>
        <taxon>Streptophyta</taxon>
        <taxon>Embryophyta</taxon>
        <taxon>Tracheophyta</taxon>
        <taxon>Spermatophyta</taxon>
        <taxon>Magnoliopsida</taxon>
        <taxon>eudicotyledons</taxon>
        <taxon>Gunneridae</taxon>
        <taxon>Pentapetalae</taxon>
        <taxon>Caryophyllales</taxon>
        <taxon>Caryophyllaceae</taxon>
        <taxon>Caryophylleae</taxon>
        <taxon>Saponaria</taxon>
    </lineage>
</organism>
<accession>A0AAW1KVX7</accession>
<keyword evidence="2" id="KW-1185">Reference proteome</keyword>